<dbReference type="PANTHER" id="PTHR11556">
    <property type="entry name" value="FRUCTOSE-1,6-BISPHOSPHATASE-RELATED"/>
    <property type="match status" value="1"/>
</dbReference>
<dbReference type="InterPro" id="IPR033391">
    <property type="entry name" value="FBPase_N"/>
</dbReference>
<organism evidence="14 15">
    <name type="scientific">Sporichthya brevicatena</name>
    <dbReference type="NCBI Taxonomy" id="171442"/>
    <lineage>
        <taxon>Bacteria</taxon>
        <taxon>Bacillati</taxon>
        <taxon>Actinomycetota</taxon>
        <taxon>Actinomycetes</taxon>
        <taxon>Sporichthyales</taxon>
        <taxon>Sporichthyaceae</taxon>
        <taxon>Sporichthya</taxon>
    </lineage>
</organism>
<comment type="similarity">
    <text evidence="3 10 11">Belongs to the FBPase class 1 family.</text>
</comment>
<name>A0ABN1GN33_9ACTN</name>
<keyword evidence="6 10" id="KW-0479">Metal-binding</keyword>
<evidence type="ECO:0000259" key="13">
    <source>
        <dbReference type="Pfam" id="PF18913"/>
    </source>
</evidence>
<sequence length="387" mass="41465">MHGPPRPRRVERSWALMRESVAGVVERSSAAARVSLEQYADGHVIRSLDPSGDLGDVIRAFGEAVLRIADHVGAGRLAAAAVDAGELNVQGEVQKPLDVLSNDVVLTALRDVPAVAAVVSEELAQPQVFPDARGPYLVAVDPLDGSSNLDVNIPVGTIFSVLRRTGTGAEVDLTEFLQPGRDQVCAGFALYGPATVLVLATAAGAVAFTLDRTTGVLVRTHPHLRVPESASEFAVNVSNERFWPAPVRDFISDCLAGRAGPRGQDYNMRWVASLVAEAFRILTRGGVFLYPADSRSGTRAGRLRLLYECNPIAFVIEQAGGCASTGRGRVLDISPTALHQRLPLVFGSSDEVAAVEGYHLDRACGVRPRSARPEFPLFNTRTLFRGR</sequence>
<evidence type="ECO:0000256" key="10">
    <source>
        <dbReference type="HAMAP-Rule" id="MF_01855"/>
    </source>
</evidence>
<dbReference type="NCBIfam" id="NF006779">
    <property type="entry name" value="PRK09293.1-3"/>
    <property type="match status" value="1"/>
</dbReference>
<evidence type="ECO:0000256" key="2">
    <source>
        <dbReference type="ARBA" id="ARBA00005215"/>
    </source>
</evidence>
<feature type="domain" description="Fructose-1-6-bisphosphatase class I N-terminal" evidence="12">
    <location>
        <begin position="50"/>
        <end position="221"/>
    </location>
</feature>
<dbReference type="PIRSF" id="PIRSF000904">
    <property type="entry name" value="FBPtase_SBPase"/>
    <property type="match status" value="1"/>
</dbReference>
<comment type="caution">
    <text evidence="14">The sequence shown here is derived from an EMBL/GenBank/DDBJ whole genome shotgun (WGS) entry which is preliminary data.</text>
</comment>
<dbReference type="Proteomes" id="UP001500957">
    <property type="component" value="Unassembled WGS sequence"/>
</dbReference>
<feature type="binding site" evidence="10">
    <location>
        <position position="121"/>
    </location>
    <ligand>
        <name>Mg(2+)</name>
        <dbReference type="ChEBI" id="CHEBI:18420"/>
        <label>1</label>
    </ligand>
</feature>
<comment type="cofactor">
    <cofactor evidence="10">
        <name>Mg(2+)</name>
        <dbReference type="ChEBI" id="CHEBI:18420"/>
    </cofactor>
    <text evidence="10">Binds 2 magnesium ions per subunit.</text>
</comment>
<reference evidence="14 15" key="1">
    <citation type="journal article" date="2019" name="Int. J. Syst. Evol. Microbiol.">
        <title>The Global Catalogue of Microorganisms (GCM) 10K type strain sequencing project: providing services to taxonomists for standard genome sequencing and annotation.</title>
        <authorList>
            <consortium name="The Broad Institute Genomics Platform"/>
            <consortium name="The Broad Institute Genome Sequencing Center for Infectious Disease"/>
            <person name="Wu L."/>
            <person name="Ma J."/>
        </authorList>
    </citation>
    <scope>NUCLEOTIDE SEQUENCE [LARGE SCALE GENOMIC DNA]</scope>
    <source>
        <strain evidence="14 15">JCM 10671</strain>
    </source>
</reference>
<keyword evidence="4 10" id="KW-0963">Cytoplasm</keyword>
<proteinExistence type="inferred from homology"/>
<feature type="binding site" evidence="10">
    <location>
        <position position="143"/>
    </location>
    <ligand>
        <name>Mg(2+)</name>
        <dbReference type="ChEBI" id="CHEBI:18420"/>
        <label>1</label>
    </ligand>
</feature>
<evidence type="ECO:0000256" key="3">
    <source>
        <dbReference type="ARBA" id="ARBA00010941"/>
    </source>
</evidence>
<evidence type="ECO:0000259" key="12">
    <source>
        <dbReference type="Pfam" id="PF00316"/>
    </source>
</evidence>
<dbReference type="Gene3D" id="3.40.190.80">
    <property type="match status" value="1"/>
</dbReference>
<keyword evidence="9 10" id="KW-0119">Carbohydrate metabolism</keyword>
<feature type="binding site" evidence="10">
    <location>
        <position position="308"/>
    </location>
    <ligand>
        <name>Mg(2+)</name>
        <dbReference type="ChEBI" id="CHEBI:18420"/>
        <label>2</label>
    </ligand>
</feature>
<feature type="binding site" evidence="10">
    <location>
        <position position="144"/>
    </location>
    <ligand>
        <name>Mg(2+)</name>
        <dbReference type="ChEBI" id="CHEBI:18420"/>
        <label>2</label>
    </ligand>
</feature>
<evidence type="ECO:0000313" key="14">
    <source>
        <dbReference type="EMBL" id="GAA0614955.1"/>
    </source>
</evidence>
<feature type="binding site" evidence="10">
    <location>
        <position position="141"/>
    </location>
    <ligand>
        <name>Mg(2+)</name>
        <dbReference type="ChEBI" id="CHEBI:18420"/>
        <label>1</label>
    </ligand>
</feature>
<dbReference type="SUPFAM" id="SSF56655">
    <property type="entry name" value="Carbohydrate phosphatase"/>
    <property type="match status" value="1"/>
</dbReference>
<keyword evidence="7 10" id="KW-0378">Hydrolase</keyword>
<dbReference type="EMBL" id="BAAAHE010000011">
    <property type="protein sequence ID" value="GAA0614955.1"/>
    <property type="molecule type" value="Genomic_DNA"/>
</dbReference>
<evidence type="ECO:0000256" key="4">
    <source>
        <dbReference type="ARBA" id="ARBA00022490"/>
    </source>
</evidence>
<evidence type="ECO:0000256" key="7">
    <source>
        <dbReference type="ARBA" id="ARBA00022801"/>
    </source>
</evidence>
<accession>A0ABN1GN33</accession>
<evidence type="ECO:0000256" key="5">
    <source>
        <dbReference type="ARBA" id="ARBA00022567"/>
    </source>
</evidence>
<dbReference type="NCBIfam" id="NF006780">
    <property type="entry name" value="PRK09293.1-4"/>
    <property type="match status" value="1"/>
</dbReference>
<gene>
    <name evidence="10" type="primary">fbp</name>
    <name evidence="14" type="ORF">GCM10009547_16040</name>
</gene>
<comment type="pathway">
    <text evidence="2">Carbohydrate biosynthesis; Calvin cycle.</text>
</comment>
<evidence type="ECO:0000256" key="9">
    <source>
        <dbReference type="ARBA" id="ARBA00023277"/>
    </source>
</evidence>
<keyword evidence="8 10" id="KW-0460">Magnesium</keyword>
<comment type="caution">
    <text evidence="10">Lacks conserved residue(s) required for the propagation of feature annotation.</text>
</comment>
<dbReference type="PRINTS" id="PR00115">
    <property type="entry name" value="F16BPHPHTASE"/>
</dbReference>
<comment type="catalytic activity">
    <reaction evidence="1 10">
        <text>beta-D-fructose 1,6-bisphosphate + H2O = beta-D-fructose 6-phosphate + phosphate</text>
        <dbReference type="Rhea" id="RHEA:11064"/>
        <dbReference type="ChEBI" id="CHEBI:15377"/>
        <dbReference type="ChEBI" id="CHEBI:32966"/>
        <dbReference type="ChEBI" id="CHEBI:43474"/>
        <dbReference type="ChEBI" id="CHEBI:57634"/>
        <dbReference type="EC" id="3.1.3.11"/>
    </reaction>
</comment>
<dbReference type="InterPro" id="IPR028343">
    <property type="entry name" value="FBPtase"/>
</dbReference>
<feature type="binding site" evidence="10">
    <location>
        <position position="236"/>
    </location>
    <ligand>
        <name>substrate</name>
    </ligand>
</feature>
<feature type="binding site" evidence="10">
    <location>
        <position position="141"/>
    </location>
    <ligand>
        <name>Mg(2+)</name>
        <dbReference type="ChEBI" id="CHEBI:18420"/>
        <label>2</label>
    </ligand>
</feature>
<dbReference type="Gene3D" id="3.30.540.10">
    <property type="entry name" value="Fructose-1,6-Bisphosphatase, subunit A, domain 1"/>
    <property type="match status" value="1"/>
</dbReference>
<dbReference type="InterPro" id="IPR020548">
    <property type="entry name" value="Fructose_bisphosphatase_AS"/>
</dbReference>
<dbReference type="PROSITE" id="PS00124">
    <property type="entry name" value="FBPASE"/>
    <property type="match status" value="1"/>
</dbReference>
<protein>
    <recommendedName>
        <fullName evidence="10">Fructose-1,6-bisphosphatase class 1</fullName>
        <shortName evidence="10">FBPase class 1</shortName>
        <ecNumber evidence="10">3.1.3.11</ecNumber>
    </recommendedName>
    <alternativeName>
        <fullName evidence="10">D-fructose-1,6-bisphosphate 1-phosphohydrolase class 1</fullName>
    </alternativeName>
</protein>
<dbReference type="Pfam" id="PF18913">
    <property type="entry name" value="FBPase_C"/>
    <property type="match status" value="1"/>
</dbReference>
<feature type="domain" description="Fructose-1-6-bisphosphatase class 1 C-terminal" evidence="13">
    <location>
        <begin position="226"/>
        <end position="358"/>
    </location>
</feature>
<dbReference type="PANTHER" id="PTHR11556:SF35">
    <property type="entry name" value="SEDOHEPTULOSE-1,7-BISPHOSPHATASE, CHLOROPLASTIC"/>
    <property type="match status" value="1"/>
</dbReference>
<dbReference type="CDD" id="cd00354">
    <property type="entry name" value="FBPase"/>
    <property type="match status" value="1"/>
</dbReference>
<feature type="binding site" evidence="10">
    <location>
        <begin position="144"/>
        <end position="147"/>
    </location>
    <ligand>
        <name>substrate</name>
    </ligand>
</feature>
<keyword evidence="5" id="KW-0113">Calvin cycle</keyword>
<dbReference type="Pfam" id="PF00316">
    <property type="entry name" value="FBPase"/>
    <property type="match status" value="1"/>
</dbReference>
<evidence type="ECO:0000256" key="11">
    <source>
        <dbReference type="RuleBase" id="RU000508"/>
    </source>
</evidence>
<comment type="subcellular location">
    <subcellularLocation>
        <location evidence="10">Cytoplasm</location>
    </subcellularLocation>
</comment>
<dbReference type="PIRSF" id="PIRSF500210">
    <property type="entry name" value="FBPtase"/>
    <property type="match status" value="1"/>
</dbReference>
<dbReference type="HAMAP" id="MF_01855">
    <property type="entry name" value="FBPase_class1"/>
    <property type="match status" value="1"/>
</dbReference>
<comment type="subunit">
    <text evidence="10">Homotetramer.</text>
</comment>
<dbReference type="EC" id="3.1.3.11" evidence="10"/>
<evidence type="ECO:0000256" key="1">
    <source>
        <dbReference type="ARBA" id="ARBA00001273"/>
    </source>
</evidence>
<evidence type="ECO:0000256" key="8">
    <source>
        <dbReference type="ARBA" id="ARBA00022842"/>
    </source>
</evidence>
<keyword evidence="15" id="KW-1185">Reference proteome</keyword>
<evidence type="ECO:0000313" key="15">
    <source>
        <dbReference type="Proteomes" id="UP001500957"/>
    </source>
</evidence>
<evidence type="ECO:0000256" key="6">
    <source>
        <dbReference type="ARBA" id="ARBA00022723"/>
    </source>
</evidence>
<dbReference type="InterPro" id="IPR044015">
    <property type="entry name" value="FBPase_C_dom"/>
</dbReference>
<dbReference type="InterPro" id="IPR000146">
    <property type="entry name" value="FBPase_class-1"/>
</dbReference>